<dbReference type="EMBL" id="VLJT01000083">
    <property type="protein sequence ID" value="TWH05808.1"/>
    <property type="molecule type" value="Genomic_DNA"/>
</dbReference>
<name>A0A562D871_RHORH</name>
<protein>
    <recommendedName>
        <fullName evidence="3">Excreted virulence factor EspC (Type VII ESX diderm)</fullName>
    </recommendedName>
</protein>
<evidence type="ECO:0000313" key="2">
    <source>
        <dbReference type="Proteomes" id="UP000317573"/>
    </source>
</evidence>
<accession>A0A562D871</accession>
<gene>
    <name evidence="1" type="ORF">L618_000800001290</name>
</gene>
<organism evidence="1 2">
    <name type="scientific">Rhodococcus rhodochrous J45</name>
    <dbReference type="NCBI Taxonomy" id="935266"/>
    <lineage>
        <taxon>Bacteria</taxon>
        <taxon>Bacillati</taxon>
        <taxon>Actinomycetota</taxon>
        <taxon>Actinomycetes</taxon>
        <taxon>Mycobacteriales</taxon>
        <taxon>Nocardiaceae</taxon>
        <taxon>Rhodococcus</taxon>
    </lineage>
</organism>
<reference evidence="1 2" key="1">
    <citation type="submission" date="2019-07" db="EMBL/GenBank/DDBJ databases">
        <title>Genome sequencing of lignin-degrading bacterial isolates.</title>
        <authorList>
            <person name="Gladden J."/>
        </authorList>
    </citation>
    <scope>NUCLEOTIDE SEQUENCE [LARGE SCALE GENOMIC DNA]</scope>
    <source>
        <strain evidence="1 2">J45</strain>
    </source>
</reference>
<comment type="caution">
    <text evidence="1">The sequence shown here is derived from an EMBL/GenBank/DDBJ whole genome shotgun (WGS) entry which is preliminary data.</text>
</comment>
<proteinExistence type="predicted"/>
<dbReference type="Proteomes" id="UP000317573">
    <property type="component" value="Unassembled WGS sequence"/>
</dbReference>
<dbReference type="AlphaFoldDB" id="A0A562D871"/>
<evidence type="ECO:0000313" key="1">
    <source>
        <dbReference type="EMBL" id="TWH05808.1"/>
    </source>
</evidence>
<sequence>MDTQQQSAATQHGTIRFDGDAVRAVAARLAEVAEDADDEIRRGFGGLVFDGAGAGSTHRPAGVRVETGYRRMRAACETWAATVQAHADALRAAADTYRHQDDATGIALTAVTVADLDSGGFGDAGTRQP</sequence>
<dbReference type="RefSeq" id="WP_016690933.1">
    <property type="nucleotide sequence ID" value="NZ_VLJT01000083.1"/>
</dbReference>
<evidence type="ECO:0008006" key="3">
    <source>
        <dbReference type="Google" id="ProtNLM"/>
    </source>
</evidence>